<protein>
    <recommendedName>
        <fullName evidence="3">Type 4 fimbrial biogenesis protein PilX N-terminal domain-containing protein</fullName>
    </recommendedName>
</protein>
<organism evidence="1 2">
    <name type="scientific">Candidatus Segetimicrobium genomatis</name>
    <dbReference type="NCBI Taxonomy" id="2569760"/>
    <lineage>
        <taxon>Bacteria</taxon>
        <taxon>Bacillati</taxon>
        <taxon>Candidatus Sysuimicrobiota</taxon>
        <taxon>Candidatus Sysuimicrobiia</taxon>
        <taxon>Candidatus Sysuimicrobiales</taxon>
        <taxon>Candidatus Segetimicrobiaceae</taxon>
        <taxon>Candidatus Segetimicrobium</taxon>
    </lineage>
</organism>
<dbReference type="Proteomes" id="UP000318509">
    <property type="component" value="Unassembled WGS sequence"/>
</dbReference>
<sequence>MIALLAALLIVTVISIALVGMMDTDLSHASIQFAVARSFYIAQAGLAEAAVQASAAADPAAYTTPDEGVTASFGSGRFTYWVDAGPAAGCGPGLKTLESHGEADVLGRTIGARVRGCAVGGAPFLAALFGVGPVQFRGRASRVYLAPYQVGTPGGGGNLGSFAEINFADADTRVNALSETTTDMVTLRDGTFADYQLFGFPTAPEYNADPEADPTPWISSAFGDLIKARSATDVIPNRCGTDRACVTVGDNITDVPGISALRGANYLRHVYLKDIREETLPRIALDPATLRAWAAQNIANAALNRAAHVRDVPTSDKTDSVYTRIQFYQLLFYLRLHPQPQQFLQGPIYVDGSFEFLSSVGTAQALGSVPGNVTLAVAGDVIIDSRIAVTLRHDLSTVAGLRTPGILVLGSPHPVDRPKETCGGQHVTGSGRLVLCGGSTLTVDGLVYTQDGMAVEPGALVDQVGAMYHNNRGTPNPSFMTQDATVVLRFEPLALSALGTGIAMLSWQQVP</sequence>
<comment type="caution">
    <text evidence="1">The sequence shown here is derived from an EMBL/GenBank/DDBJ whole genome shotgun (WGS) entry which is preliminary data.</text>
</comment>
<gene>
    <name evidence="1" type="ORF">E6H00_00375</name>
</gene>
<name>A0A537KE33_9BACT</name>
<evidence type="ECO:0000313" key="2">
    <source>
        <dbReference type="Proteomes" id="UP000318509"/>
    </source>
</evidence>
<dbReference type="EMBL" id="VBAK01000012">
    <property type="protein sequence ID" value="TMI93995.1"/>
    <property type="molecule type" value="Genomic_DNA"/>
</dbReference>
<evidence type="ECO:0008006" key="3">
    <source>
        <dbReference type="Google" id="ProtNLM"/>
    </source>
</evidence>
<proteinExistence type="predicted"/>
<evidence type="ECO:0000313" key="1">
    <source>
        <dbReference type="EMBL" id="TMI93995.1"/>
    </source>
</evidence>
<accession>A0A537KE33</accession>
<reference evidence="1 2" key="1">
    <citation type="journal article" date="2019" name="Nat. Microbiol.">
        <title>Mediterranean grassland soil C-N compound turnover is dependent on rainfall and depth, and is mediated by genomically divergent microorganisms.</title>
        <authorList>
            <person name="Diamond S."/>
            <person name="Andeer P.F."/>
            <person name="Li Z."/>
            <person name="Crits-Christoph A."/>
            <person name="Burstein D."/>
            <person name="Anantharaman K."/>
            <person name="Lane K.R."/>
            <person name="Thomas B.C."/>
            <person name="Pan C."/>
            <person name="Northen T.R."/>
            <person name="Banfield J.F."/>
        </authorList>
    </citation>
    <scope>NUCLEOTIDE SEQUENCE [LARGE SCALE GENOMIC DNA]</scope>
    <source>
        <strain evidence="1">NP_3</strain>
    </source>
</reference>
<dbReference type="AlphaFoldDB" id="A0A537KE33"/>